<dbReference type="InterPro" id="IPR002259">
    <property type="entry name" value="Eqnu_transpt"/>
</dbReference>
<evidence type="ECO:0000256" key="5">
    <source>
        <dbReference type="ARBA" id="ARBA00022989"/>
    </source>
</evidence>
<feature type="transmembrane region" description="Helical" evidence="7">
    <location>
        <begin position="86"/>
        <end position="105"/>
    </location>
</feature>
<dbReference type="EMBL" id="JAQQWP010000006">
    <property type="protein sequence ID" value="KAK8115058.1"/>
    <property type="molecule type" value="Genomic_DNA"/>
</dbReference>
<dbReference type="GO" id="GO:0015205">
    <property type="term" value="F:nucleobase transmembrane transporter activity"/>
    <property type="evidence" value="ECO:0007669"/>
    <property type="project" value="TreeGrafter"/>
</dbReference>
<feature type="transmembrane region" description="Helical" evidence="7">
    <location>
        <begin position="392"/>
        <end position="411"/>
    </location>
</feature>
<dbReference type="PANTHER" id="PTHR10332:SF88">
    <property type="entry name" value="EQUILIBRATIVE NUCLEOSIDE TRANSPORTER 1, ISOFORM A"/>
    <property type="match status" value="1"/>
</dbReference>
<feature type="transmembrane region" description="Helical" evidence="7">
    <location>
        <begin position="289"/>
        <end position="309"/>
    </location>
</feature>
<gene>
    <name evidence="8" type="ORF">PG999_007127</name>
</gene>
<comment type="similarity">
    <text evidence="2">Belongs to the SLC29A/ENT transporter (TC 2.A.57) family.</text>
</comment>
<feature type="transmembrane region" description="Helical" evidence="7">
    <location>
        <begin position="360"/>
        <end position="377"/>
    </location>
</feature>
<dbReference type="GO" id="GO:0034257">
    <property type="term" value="F:nicotinamide riboside transmembrane transporter activity"/>
    <property type="evidence" value="ECO:0007669"/>
    <property type="project" value="TreeGrafter"/>
</dbReference>
<keyword evidence="4 7" id="KW-0812">Transmembrane</keyword>
<proteinExistence type="inferred from homology"/>
<dbReference type="Proteomes" id="UP001392437">
    <property type="component" value="Unassembled WGS sequence"/>
</dbReference>
<evidence type="ECO:0000256" key="2">
    <source>
        <dbReference type="ARBA" id="ARBA00007965"/>
    </source>
</evidence>
<feature type="transmembrane region" description="Helical" evidence="7">
    <location>
        <begin position="181"/>
        <end position="205"/>
    </location>
</feature>
<dbReference type="Pfam" id="PF01733">
    <property type="entry name" value="Nucleoside_tran"/>
    <property type="match status" value="1"/>
</dbReference>
<evidence type="ECO:0000256" key="1">
    <source>
        <dbReference type="ARBA" id="ARBA00004141"/>
    </source>
</evidence>
<dbReference type="SUPFAM" id="SSF103473">
    <property type="entry name" value="MFS general substrate transporter"/>
    <property type="match status" value="1"/>
</dbReference>
<evidence type="ECO:0000256" key="3">
    <source>
        <dbReference type="ARBA" id="ARBA00022448"/>
    </source>
</evidence>
<evidence type="ECO:0000256" key="6">
    <source>
        <dbReference type="ARBA" id="ARBA00023136"/>
    </source>
</evidence>
<sequence length="454" mass="49982">MDRIRSLFKKREDEQEYAPLTDESGFLDESRHEDEHALPFSWIEYGIFVWLGIAMLWAWNMFLAAAPYFQTRFQESDWILQNFQSAVISVSTVMNLTAMIILTNIQVTASYPFRINIALYINVGVFSLLTISTRLFLDTPPTHYLWFLLSMVALTSYGAGLMQNGAFAFAASFGRPEYMQAIMAGQGVAGVLPPVTQIISVLVAPPRESTNAAPGEVDDGTGTAAFIYFLTAVAISVIAALAFIPLVRRHNQIVEARMIEEMASSFNSVEEAERAARKNVSVFTLFKKLHWFASAVFVCFAVTMFFPVFTPKILSATPPAEADALLKPAAFIPLAFFCWNLGDLGGRAGALVLPFRERPFVLFVISVARVLFIPLYALCNLHGNGGVIDSDVFYLLLVQFPFGLTNGWLASNCMMASSEWVEEGEREAAGGFMGLCLVAGLTFGSLLSFTASGV</sequence>
<comment type="subcellular location">
    <subcellularLocation>
        <location evidence="1">Membrane</location>
        <topology evidence="1">Multi-pass membrane protein</topology>
    </subcellularLocation>
</comment>
<evidence type="ECO:0000313" key="9">
    <source>
        <dbReference type="Proteomes" id="UP001392437"/>
    </source>
</evidence>
<dbReference type="AlphaFoldDB" id="A0AAW0QXG0"/>
<feature type="transmembrane region" description="Helical" evidence="7">
    <location>
        <begin position="117"/>
        <end position="137"/>
    </location>
</feature>
<feature type="transmembrane region" description="Helical" evidence="7">
    <location>
        <begin position="45"/>
        <end position="66"/>
    </location>
</feature>
<keyword evidence="9" id="KW-1185">Reference proteome</keyword>
<keyword evidence="6 7" id="KW-0472">Membrane</keyword>
<evidence type="ECO:0000313" key="8">
    <source>
        <dbReference type="EMBL" id="KAK8115058.1"/>
    </source>
</evidence>
<feature type="transmembrane region" description="Helical" evidence="7">
    <location>
        <begin position="432"/>
        <end position="451"/>
    </location>
</feature>
<dbReference type="PRINTS" id="PR01130">
    <property type="entry name" value="DERENTRNSPRT"/>
</dbReference>
<dbReference type="GO" id="GO:0000329">
    <property type="term" value="C:fungal-type vacuole membrane"/>
    <property type="evidence" value="ECO:0007669"/>
    <property type="project" value="TreeGrafter"/>
</dbReference>
<protein>
    <submittedName>
        <fullName evidence="8">Nucleoside transporter family</fullName>
    </submittedName>
</protein>
<name>A0AAW0QXG0_9PEZI</name>
<keyword evidence="5 7" id="KW-1133">Transmembrane helix</keyword>
<accession>A0AAW0QXG0</accession>
<dbReference type="GO" id="GO:0005886">
    <property type="term" value="C:plasma membrane"/>
    <property type="evidence" value="ECO:0007669"/>
    <property type="project" value="TreeGrafter"/>
</dbReference>
<reference evidence="8 9" key="1">
    <citation type="submission" date="2023-01" db="EMBL/GenBank/DDBJ databases">
        <title>Analysis of 21 Apiospora genomes using comparative genomics revels a genus with tremendous synthesis potential of carbohydrate active enzymes and secondary metabolites.</title>
        <authorList>
            <person name="Sorensen T."/>
        </authorList>
    </citation>
    <scope>NUCLEOTIDE SEQUENCE [LARGE SCALE GENOMIC DNA]</scope>
    <source>
        <strain evidence="8 9">CBS 117206</strain>
    </source>
</reference>
<evidence type="ECO:0000256" key="7">
    <source>
        <dbReference type="SAM" id="Phobius"/>
    </source>
</evidence>
<feature type="transmembrane region" description="Helical" evidence="7">
    <location>
        <begin position="143"/>
        <end position="169"/>
    </location>
</feature>
<feature type="transmembrane region" description="Helical" evidence="7">
    <location>
        <begin position="225"/>
        <end position="247"/>
    </location>
</feature>
<dbReference type="PIRSF" id="PIRSF016379">
    <property type="entry name" value="ENT"/>
    <property type="match status" value="1"/>
</dbReference>
<feature type="transmembrane region" description="Helical" evidence="7">
    <location>
        <begin position="329"/>
        <end position="353"/>
    </location>
</feature>
<organism evidence="8 9">
    <name type="scientific">Apiospora kogelbergensis</name>
    <dbReference type="NCBI Taxonomy" id="1337665"/>
    <lineage>
        <taxon>Eukaryota</taxon>
        <taxon>Fungi</taxon>
        <taxon>Dikarya</taxon>
        <taxon>Ascomycota</taxon>
        <taxon>Pezizomycotina</taxon>
        <taxon>Sordariomycetes</taxon>
        <taxon>Xylariomycetidae</taxon>
        <taxon>Amphisphaeriales</taxon>
        <taxon>Apiosporaceae</taxon>
        <taxon>Apiospora</taxon>
    </lineage>
</organism>
<evidence type="ECO:0000256" key="4">
    <source>
        <dbReference type="ARBA" id="ARBA00022692"/>
    </source>
</evidence>
<keyword evidence="3" id="KW-0813">Transport</keyword>
<dbReference type="InterPro" id="IPR036259">
    <property type="entry name" value="MFS_trans_sf"/>
</dbReference>
<comment type="caution">
    <text evidence="8">The sequence shown here is derived from an EMBL/GenBank/DDBJ whole genome shotgun (WGS) entry which is preliminary data.</text>
</comment>
<dbReference type="PANTHER" id="PTHR10332">
    <property type="entry name" value="EQUILIBRATIVE NUCLEOSIDE TRANSPORTER"/>
    <property type="match status" value="1"/>
</dbReference>